<dbReference type="PANTHER" id="PTHR33540:SF2">
    <property type="entry name" value="TRNA THREONYLCARBAMOYLADENOSINE BIOSYNTHESIS PROTEIN TSAE"/>
    <property type="match status" value="1"/>
</dbReference>
<evidence type="ECO:0000256" key="2">
    <source>
        <dbReference type="ARBA" id="ARBA00007599"/>
    </source>
</evidence>
<comment type="similarity">
    <text evidence="2">Belongs to the TsaE family.</text>
</comment>
<gene>
    <name evidence="11" type="primary">tsaE</name>
    <name evidence="11" type="ORF">K4G66_13630</name>
</gene>
<dbReference type="PANTHER" id="PTHR33540">
    <property type="entry name" value="TRNA THREONYLCARBAMOYLADENOSINE BIOSYNTHESIS PROTEIN TSAE"/>
    <property type="match status" value="1"/>
</dbReference>
<evidence type="ECO:0000256" key="9">
    <source>
        <dbReference type="ARBA" id="ARBA00022842"/>
    </source>
</evidence>
<dbReference type="GO" id="GO:0046872">
    <property type="term" value="F:metal ion binding"/>
    <property type="evidence" value="ECO:0007669"/>
    <property type="project" value="UniProtKB-KW"/>
</dbReference>
<dbReference type="GO" id="GO:0005524">
    <property type="term" value="F:ATP binding"/>
    <property type="evidence" value="ECO:0007669"/>
    <property type="project" value="UniProtKB-KW"/>
</dbReference>
<dbReference type="AlphaFoldDB" id="A0AA49JJE0"/>
<dbReference type="Pfam" id="PF02367">
    <property type="entry name" value="TsaE"/>
    <property type="match status" value="1"/>
</dbReference>
<evidence type="ECO:0000256" key="8">
    <source>
        <dbReference type="ARBA" id="ARBA00022840"/>
    </source>
</evidence>
<protein>
    <recommendedName>
        <fullName evidence="3">tRNA threonylcarbamoyladenosine biosynthesis protein TsaE</fullName>
    </recommendedName>
    <alternativeName>
        <fullName evidence="10">t(6)A37 threonylcarbamoyladenosine biosynthesis protein TsaE</fullName>
    </alternativeName>
</protein>
<comment type="subcellular location">
    <subcellularLocation>
        <location evidence="1">Cytoplasm</location>
    </subcellularLocation>
</comment>
<evidence type="ECO:0000256" key="10">
    <source>
        <dbReference type="ARBA" id="ARBA00032441"/>
    </source>
</evidence>
<dbReference type="EMBL" id="CP120682">
    <property type="protein sequence ID" value="WKN39733.1"/>
    <property type="molecule type" value="Genomic_DNA"/>
</dbReference>
<organism evidence="11">
    <name type="scientific">Roseihalotalea indica</name>
    <dbReference type="NCBI Taxonomy" id="2867963"/>
    <lineage>
        <taxon>Bacteria</taxon>
        <taxon>Pseudomonadati</taxon>
        <taxon>Bacteroidota</taxon>
        <taxon>Cytophagia</taxon>
        <taxon>Cytophagales</taxon>
        <taxon>Catalimonadaceae</taxon>
        <taxon>Roseihalotalea</taxon>
    </lineage>
</organism>
<dbReference type="NCBIfam" id="TIGR00150">
    <property type="entry name" value="T6A_YjeE"/>
    <property type="match status" value="1"/>
</dbReference>
<evidence type="ECO:0000256" key="3">
    <source>
        <dbReference type="ARBA" id="ARBA00019010"/>
    </source>
</evidence>
<sequence>MPDKERVISSVNEVDLPKVARDIIAWASPHTIWLFRGDLGAGKTTFIQALGKQWNIEDRVNSPTFSIVNEYQRADGQTIYHFDFYRLEDESEALDIGIDDYFESGHICLIEWPEKIRNLLPDQYVQIRLDVLPDQSRTFYLSKHE</sequence>
<evidence type="ECO:0000256" key="5">
    <source>
        <dbReference type="ARBA" id="ARBA00022694"/>
    </source>
</evidence>
<keyword evidence="6" id="KW-0479">Metal-binding</keyword>
<dbReference type="Gene3D" id="3.40.50.300">
    <property type="entry name" value="P-loop containing nucleotide triphosphate hydrolases"/>
    <property type="match status" value="1"/>
</dbReference>
<evidence type="ECO:0000256" key="7">
    <source>
        <dbReference type="ARBA" id="ARBA00022741"/>
    </source>
</evidence>
<dbReference type="GO" id="GO:0005737">
    <property type="term" value="C:cytoplasm"/>
    <property type="evidence" value="ECO:0007669"/>
    <property type="project" value="UniProtKB-SubCell"/>
</dbReference>
<dbReference type="InterPro" id="IPR003442">
    <property type="entry name" value="T6A_TsaE"/>
</dbReference>
<keyword evidence="7" id="KW-0547">Nucleotide-binding</keyword>
<keyword evidence="8" id="KW-0067">ATP-binding</keyword>
<evidence type="ECO:0000256" key="4">
    <source>
        <dbReference type="ARBA" id="ARBA00022490"/>
    </source>
</evidence>
<keyword evidence="9" id="KW-0460">Magnesium</keyword>
<reference evidence="11" key="2">
    <citation type="journal article" date="2024" name="Antonie Van Leeuwenhoek">
        <title>Roseihalotalea indica gen. nov., sp. nov., a halophilic Bacteroidetes from mesopelagic Southwest Indian Ocean with higher carbohydrate metabolic potential.</title>
        <authorList>
            <person name="Chen B."/>
            <person name="Zhang M."/>
            <person name="Lin D."/>
            <person name="Ye J."/>
            <person name="Tang K."/>
        </authorList>
    </citation>
    <scope>NUCLEOTIDE SEQUENCE</scope>
    <source>
        <strain evidence="11">TK19036</strain>
    </source>
</reference>
<keyword evidence="5" id="KW-0819">tRNA processing</keyword>
<proteinExistence type="inferred from homology"/>
<evidence type="ECO:0000256" key="1">
    <source>
        <dbReference type="ARBA" id="ARBA00004496"/>
    </source>
</evidence>
<evidence type="ECO:0000256" key="6">
    <source>
        <dbReference type="ARBA" id="ARBA00022723"/>
    </source>
</evidence>
<keyword evidence="4" id="KW-0963">Cytoplasm</keyword>
<accession>A0AA49JJE0</accession>
<dbReference type="GO" id="GO:0002949">
    <property type="term" value="P:tRNA threonylcarbamoyladenosine modification"/>
    <property type="evidence" value="ECO:0007669"/>
    <property type="project" value="InterPro"/>
</dbReference>
<reference evidence="11" key="1">
    <citation type="journal article" date="2023" name="Comput. Struct. Biotechnol. J.">
        <title>Discovery of a novel marine Bacteroidetes with a rich repertoire of carbohydrate-active enzymes.</title>
        <authorList>
            <person name="Chen B."/>
            <person name="Liu G."/>
            <person name="Chen Q."/>
            <person name="Wang H."/>
            <person name="Liu L."/>
            <person name="Tang K."/>
        </authorList>
    </citation>
    <scope>NUCLEOTIDE SEQUENCE</scope>
    <source>
        <strain evidence="11">TK19036</strain>
    </source>
</reference>
<dbReference type="InterPro" id="IPR027417">
    <property type="entry name" value="P-loop_NTPase"/>
</dbReference>
<dbReference type="SUPFAM" id="SSF52540">
    <property type="entry name" value="P-loop containing nucleoside triphosphate hydrolases"/>
    <property type="match status" value="1"/>
</dbReference>
<evidence type="ECO:0000313" key="11">
    <source>
        <dbReference type="EMBL" id="WKN39733.1"/>
    </source>
</evidence>
<name>A0AA49JJE0_9BACT</name>